<sequence length="285" mass="30320">MSTVEAALYIVATPIGNLEDITLRAIATLRSVNLVAAEDTRHTRRLLQHLEIDTPLTAYHEHSSDAEAARLCQRIVSGEAVALVSDAGTPMISDPGYRLVRAAQAAGVRVVPVPGACAAIAALSASGLPSDRFLFAGFLPARAAARRTRLTALARESATLVFYEAPHRLQETLDDLVLCLGEAREATLARELSKAFETLHRDTLGNLVAFVAGDSNQCRGEIVLLVAGCTAPEPEVDAPLAELMQALASRLPPREAASLLSTYSGVRKNRLYSDWLAGQGPSADS</sequence>
<comment type="subcellular location">
    <subcellularLocation>
        <location evidence="6">Cytoplasm</location>
    </subcellularLocation>
</comment>
<comment type="catalytic activity">
    <reaction evidence="6">
        <text>cytidine(1402) in 16S rRNA + S-adenosyl-L-methionine = 2'-O-methylcytidine(1402) in 16S rRNA + S-adenosyl-L-homocysteine + H(+)</text>
        <dbReference type="Rhea" id="RHEA:42924"/>
        <dbReference type="Rhea" id="RHEA-COMP:10285"/>
        <dbReference type="Rhea" id="RHEA-COMP:10286"/>
        <dbReference type="ChEBI" id="CHEBI:15378"/>
        <dbReference type="ChEBI" id="CHEBI:57856"/>
        <dbReference type="ChEBI" id="CHEBI:59789"/>
        <dbReference type="ChEBI" id="CHEBI:74495"/>
        <dbReference type="ChEBI" id="CHEBI:82748"/>
        <dbReference type="EC" id="2.1.1.198"/>
    </reaction>
</comment>
<dbReference type="EMBL" id="SLWX01000005">
    <property type="protein sequence ID" value="TCO76206.1"/>
    <property type="molecule type" value="Genomic_DNA"/>
</dbReference>
<dbReference type="EC" id="2.1.1.198" evidence="6"/>
<evidence type="ECO:0000256" key="2">
    <source>
        <dbReference type="ARBA" id="ARBA00022552"/>
    </source>
</evidence>
<gene>
    <name evidence="6" type="primary">rsmI</name>
    <name evidence="8" type="ORF">EV688_105168</name>
</gene>
<dbReference type="InterPro" id="IPR014777">
    <property type="entry name" value="4pyrrole_Mease_sub1"/>
</dbReference>
<dbReference type="PANTHER" id="PTHR46111:SF1">
    <property type="entry name" value="RIBOSOMAL RNA SMALL SUBUNIT METHYLTRANSFERASE I"/>
    <property type="match status" value="1"/>
</dbReference>
<name>A0A4R2KY23_9GAMM</name>
<evidence type="ECO:0000259" key="7">
    <source>
        <dbReference type="Pfam" id="PF00590"/>
    </source>
</evidence>
<dbReference type="GO" id="GO:0070677">
    <property type="term" value="F:rRNA (cytosine-2'-O-)-methyltransferase activity"/>
    <property type="evidence" value="ECO:0007669"/>
    <property type="project" value="UniProtKB-UniRule"/>
</dbReference>
<keyword evidence="4 6" id="KW-0808">Transferase</keyword>
<evidence type="ECO:0000313" key="9">
    <source>
        <dbReference type="Proteomes" id="UP000294980"/>
    </source>
</evidence>
<dbReference type="PANTHER" id="PTHR46111">
    <property type="entry name" value="RIBOSOMAL RNA SMALL SUBUNIT METHYLTRANSFERASE I"/>
    <property type="match status" value="1"/>
</dbReference>
<dbReference type="InterPro" id="IPR014776">
    <property type="entry name" value="4pyrrole_Mease_sub2"/>
</dbReference>
<dbReference type="InterPro" id="IPR035996">
    <property type="entry name" value="4pyrrol_Methylase_sf"/>
</dbReference>
<dbReference type="Pfam" id="PF00590">
    <property type="entry name" value="TP_methylase"/>
    <property type="match status" value="1"/>
</dbReference>
<feature type="domain" description="Tetrapyrrole methylase" evidence="7">
    <location>
        <begin position="8"/>
        <end position="207"/>
    </location>
</feature>
<dbReference type="HAMAP" id="MF_01877">
    <property type="entry name" value="16SrRNA_methyltr_I"/>
    <property type="match status" value="1"/>
</dbReference>
<dbReference type="SUPFAM" id="SSF53790">
    <property type="entry name" value="Tetrapyrrole methylase"/>
    <property type="match status" value="1"/>
</dbReference>
<proteinExistence type="inferred from homology"/>
<evidence type="ECO:0000256" key="3">
    <source>
        <dbReference type="ARBA" id="ARBA00022603"/>
    </source>
</evidence>
<comment type="similarity">
    <text evidence="6">Belongs to the methyltransferase superfamily. RsmI family.</text>
</comment>
<reference evidence="8 9" key="1">
    <citation type="submission" date="2019-03" db="EMBL/GenBank/DDBJ databases">
        <title>Genomic Encyclopedia of Type Strains, Phase IV (KMG-IV): sequencing the most valuable type-strain genomes for metagenomic binning, comparative biology and taxonomic classification.</title>
        <authorList>
            <person name="Goeker M."/>
        </authorList>
    </citation>
    <scope>NUCLEOTIDE SEQUENCE [LARGE SCALE GENOMIC DNA]</scope>
    <source>
        <strain evidence="8 9">DSM 23344</strain>
    </source>
</reference>
<keyword evidence="3 6" id="KW-0489">Methyltransferase</keyword>
<evidence type="ECO:0000313" key="8">
    <source>
        <dbReference type="EMBL" id="TCO76206.1"/>
    </source>
</evidence>
<keyword evidence="2 6" id="KW-0698">rRNA processing</keyword>
<dbReference type="Proteomes" id="UP000294980">
    <property type="component" value="Unassembled WGS sequence"/>
</dbReference>
<dbReference type="InterPro" id="IPR000878">
    <property type="entry name" value="4pyrrol_Mease"/>
</dbReference>
<dbReference type="NCBIfam" id="TIGR00096">
    <property type="entry name" value="16S rRNA (cytidine(1402)-2'-O)-methyltransferase"/>
    <property type="match status" value="1"/>
</dbReference>
<evidence type="ECO:0000256" key="5">
    <source>
        <dbReference type="ARBA" id="ARBA00022691"/>
    </source>
</evidence>
<dbReference type="FunFam" id="3.30.950.10:FF:000002">
    <property type="entry name" value="Ribosomal RNA small subunit methyltransferase I"/>
    <property type="match status" value="1"/>
</dbReference>
<dbReference type="GO" id="GO:0005737">
    <property type="term" value="C:cytoplasm"/>
    <property type="evidence" value="ECO:0007669"/>
    <property type="project" value="UniProtKB-SubCell"/>
</dbReference>
<dbReference type="Gene3D" id="3.40.1010.10">
    <property type="entry name" value="Cobalt-precorrin-4 Transmethylase, Domain 1"/>
    <property type="match status" value="1"/>
</dbReference>
<dbReference type="FunFam" id="3.40.1010.10:FF:000002">
    <property type="entry name" value="Ribosomal RNA small subunit methyltransferase I"/>
    <property type="match status" value="1"/>
</dbReference>
<protein>
    <recommendedName>
        <fullName evidence="6">Ribosomal RNA small subunit methyltransferase I</fullName>
        <ecNumber evidence="6">2.1.1.198</ecNumber>
    </recommendedName>
    <alternativeName>
        <fullName evidence="6">16S rRNA 2'-O-ribose C1402 methyltransferase</fullName>
    </alternativeName>
    <alternativeName>
        <fullName evidence="6">rRNA (cytidine-2'-O-)-methyltransferase RsmI</fullName>
    </alternativeName>
</protein>
<keyword evidence="9" id="KW-1185">Reference proteome</keyword>
<dbReference type="Gene3D" id="3.30.950.10">
    <property type="entry name" value="Methyltransferase, Cobalt-precorrin-4 Transmethylase, Domain 2"/>
    <property type="match status" value="1"/>
</dbReference>
<keyword evidence="5 6" id="KW-0949">S-adenosyl-L-methionine</keyword>
<evidence type="ECO:0000256" key="1">
    <source>
        <dbReference type="ARBA" id="ARBA00022490"/>
    </source>
</evidence>
<organism evidence="8 9">
    <name type="scientific">Chromatocurvus halotolerans</name>
    <dbReference type="NCBI Taxonomy" id="1132028"/>
    <lineage>
        <taxon>Bacteria</taxon>
        <taxon>Pseudomonadati</taxon>
        <taxon>Pseudomonadota</taxon>
        <taxon>Gammaproteobacteria</taxon>
        <taxon>Cellvibrionales</taxon>
        <taxon>Halieaceae</taxon>
        <taxon>Chromatocurvus</taxon>
    </lineage>
</organism>
<comment type="caution">
    <text evidence="8">The sequence shown here is derived from an EMBL/GenBank/DDBJ whole genome shotgun (WGS) entry which is preliminary data.</text>
</comment>
<dbReference type="CDD" id="cd11648">
    <property type="entry name" value="RsmI"/>
    <property type="match status" value="1"/>
</dbReference>
<dbReference type="PIRSF" id="PIRSF005917">
    <property type="entry name" value="MTase_YraL"/>
    <property type="match status" value="1"/>
</dbReference>
<comment type="function">
    <text evidence="6">Catalyzes the 2'-O-methylation of the ribose of cytidine 1402 (C1402) in 16S rRNA.</text>
</comment>
<dbReference type="InterPro" id="IPR008189">
    <property type="entry name" value="rRNA_ssu_MeTfrase_I"/>
</dbReference>
<dbReference type="PROSITE" id="PS01296">
    <property type="entry name" value="RSMI"/>
    <property type="match status" value="1"/>
</dbReference>
<dbReference type="AlphaFoldDB" id="A0A4R2KY23"/>
<dbReference type="OrthoDB" id="9809084at2"/>
<evidence type="ECO:0000256" key="6">
    <source>
        <dbReference type="HAMAP-Rule" id="MF_01877"/>
    </source>
</evidence>
<evidence type="ECO:0000256" key="4">
    <source>
        <dbReference type="ARBA" id="ARBA00022679"/>
    </source>
</evidence>
<accession>A0A4R2KY23</accession>
<keyword evidence="1 6" id="KW-0963">Cytoplasm</keyword>
<dbReference type="InterPro" id="IPR018063">
    <property type="entry name" value="SAM_MeTrfase_RsmI_CS"/>
</dbReference>